<keyword evidence="1" id="KW-0812">Transmembrane</keyword>
<evidence type="ECO:0000313" key="3">
    <source>
        <dbReference type="EMBL" id="VAH19931.1"/>
    </source>
</evidence>
<dbReference type="EMBL" id="LT934112">
    <property type="protein sequence ID" value="VAH19931.1"/>
    <property type="molecule type" value="Genomic_DNA"/>
</dbReference>
<organism evidence="3 4">
    <name type="scientific">Triticum turgidum subsp. durum</name>
    <name type="common">Durum wheat</name>
    <name type="synonym">Triticum durum</name>
    <dbReference type="NCBI Taxonomy" id="4567"/>
    <lineage>
        <taxon>Eukaryota</taxon>
        <taxon>Viridiplantae</taxon>
        <taxon>Streptophyta</taxon>
        <taxon>Embryophyta</taxon>
        <taxon>Tracheophyta</taxon>
        <taxon>Spermatophyta</taxon>
        <taxon>Magnoliopsida</taxon>
        <taxon>Liliopsida</taxon>
        <taxon>Poales</taxon>
        <taxon>Poaceae</taxon>
        <taxon>BOP clade</taxon>
        <taxon>Pooideae</taxon>
        <taxon>Triticodae</taxon>
        <taxon>Triticeae</taxon>
        <taxon>Triticinae</taxon>
        <taxon>Triticum</taxon>
    </lineage>
</organism>
<reference evidence="3 4" key="1">
    <citation type="submission" date="2017-09" db="EMBL/GenBank/DDBJ databases">
        <authorList>
            <consortium name="International Durum Wheat Genome Sequencing Consortium (IDWGSC)"/>
            <person name="Milanesi L."/>
        </authorList>
    </citation>
    <scope>NUCLEOTIDE SEQUENCE [LARGE SCALE GENOMIC DNA]</scope>
    <source>
        <strain evidence="4">cv. Svevo</strain>
    </source>
</reference>
<dbReference type="Gramene" id="TRITD1Bv1G162620.1">
    <property type="protein sequence ID" value="TRITD1Bv1G162620.1"/>
    <property type="gene ID" value="TRITD1Bv1G162620"/>
</dbReference>
<dbReference type="Proteomes" id="UP000324705">
    <property type="component" value="Chromosome 1B"/>
</dbReference>
<keyword evidence="1" id="KW-1133">Transmembrane helix</keyword>
<evidence type="ECO:0000256" key="1">
    <source>
        <dbReference type="SAM" id="Phobius"/>
    </source>
</evidence>
<keyword evidence="1" id="KW-0472">Membrane</keyword>
<keyword evidence="2" id="KW-0732">Signal</keyword>
<evidence type="ECO:0000256" key="2">
    <source>
        <dbReference type="SAM" id="SignalP"/>
    </source>
</evidence>
<gene>
    <name evidence="3" type="ORF">TRITD_1Bv1G162620</name>
</gene>
<name>A0A9R0R119_TRITD</name>
<feature type="transmembrane region" description="Helical" evidence="1">
    <location>
        <begin position="63"/>
        <end position="82"/>
    </location>
</feature>
<proteinExistence type="predicted"/>
<sequence length="93" mass="10756">MIFFLLMANALFQRTKSVPCRLTLSGNCFTPFDSVLGMSLLFFPKSCNFLPYLFTAYYRANSFVFLFFRVSCLCVCFCGAAYTCDYRMIVYIC</sequence>
<protein>
    <recommendedName>
        <fullName evidence="5">Secreted protein</fullName>
    </recommendedName>
</protein>
<keyword evidence="4" id="KW-1185">Reference proteome</keyword>
<evidence type="ECO:0000313" key="4">
    <source>
        <dbReference type="Proteomes" id="UP000324705"/>
    </source>
</evidence>
<evidence type="ECO:0008006" key="5">
    <source>
        <dbReference type="Google" id="ProtNLM"/>
    </source>
</evidence>
<accession>A0A9R0R119</accession>
<feature type="signal peptide" evidence="2">
    <location>
        <begin position="1"/>
        <end position="17"/>
    </location>
</feature>
<feature type="chain" id="PRO_5040513074" description="Secreted protein" evidence="2">
    <location>
        <begin position="18"/>
        <end position="93"/>
    </location>
</feature>
<dbReference type="AlphaFoldDB" id="A0A9R0R119"/>